<dbReference type="Proteomes" id="UP000013776">
    <property type="component" value="Unassembled WGS sequence"/>
</dbReference>
<dbReference type="Gene3D" id="2.30.110.10">
    <property type="entry name" value="Electron Transport, Fmn-binding Protein, Chain A"/>
    <property type="match status" value="1"/>
</dbReference>
<dbReference type="SUPFAM" id="SSF50475">
    <property type="entry name" value="FMN-binding split barrel"/>
    <property type="match status" value="1"/>
</dbReference>
<dbReference type="EMBL" id="CAHR02000056">
    <property type="protein sequence ID" value="CCG81706.1"/>
    <property type="molecule type" value="Genomic_DNA"/>
</dbReference>
<dbReference type="VEuPathDB" id="FungiDB:TAPDE_001531"/>
<evidence type="ECO:0000313" key="2">
    <source>
        <dbReference type="EMBL" id="CCG81706.1"/>
    </source>
</evidence>
<comment type="caution">
    <text evidence="2">The sequence shown here is derived from an EMBL/GenBank/DDBJ whole genome shotgun (WGS) entry which is preliminary data.</text>
</comment>
<evidence type="ECO:0000313" key="3">
    <source>
        <dbReference type="Proteomes" id="UP000013776"/>
    </source>
</evidence>
<proteinExistence type="predicted"/>
<keyword evidence="3" id="KW-1185">Reference proteome</keyword>
<dbReference type="InterPro" id="IPR038725">
    <property type="entry name" value="YdaG_split_barrel_FMN-bd"/>
</dbReference>
<dbReference type="STRING" id="1097556.R4XBF8"/>
<dbReference type="PANTHER" id="PTHR34818:SF1">
    <property type="entry name" value="PROTEIN BLI-3"/>
    <property type="match status" value="1"/>
</dbReference>
<reference evidence="2 3" key="1">
    <citation type="journal article" date="2013" name="MBio">
        <title>Genome sequencing of the plant pathogen Taphrina deformans, the causal agent of peach leaf curl.</title>
        <authorList>
            <person name="Cisse O.H."/>
            <person name="Almeida J.M.G.C.F."/>
            <person name="Fonseca A."/>
            <person name="Kumar A.A."/>
            <person name="Salojaervi J."/>
            <person name="Overmyer K."/>
            <person name="Hauser P.M."/>
            <person name="Pagni M."/>
        </authorList>
    </citation>
    <scope>NUCLEOTIDE SEQUENCE [LARGE SCALE GENOMIC DNA]</scope>
    <source>
        <strain evidence="3">PYCC 5710 / ATCC 11124 / CBS 356.35 / IMI 108563 / JCM 9778 / NBRC 8474</strain>
    </source>
</reference>
<feature type="domain" description="General stress protein FMN-binding split barrel" evidence="1">
    <location>
        <begin position="19"/>
        <end position="170"/>
    </location>
</feature>
<organism evidence="2 3">
    <name type="scientific">Taphrina deformans (strain PYCC 5710 / ATCC 11124 / CBS 356.35 / IMI 108563 / JCM 9778 / NBRC 8474)</name>
    <name type="common">Peach leaf curl fungus</name>
    <name type="synonym">Lalaria deformans</name>
    <dbReference type="NCBI Taxonomy" id="1097556"/>
    <lineage>
        <taxon>Eukaryota</taxon>
        <taxon>Fungi</taxon>
        <taxon>Dikarya</taxon>
        <taxon>Ascomycota</taxon>
        <taxon>Taphrinomycotina</taxon>
        <taxon>Taphrinomycetes</taxon>
        <taxon>Taphrinales</taxon>
        <taxon>Taphrinaceae</taxon>
        <taxon>Taphrina</taxon>
    </lineage>
</organism>
<evidence type="ECO:0000259" key="1">
    <source>
        <dbReference type="Pfam" id="PF16242"/>
    </source>
</evidence>
<dbReference type="InterPro" id="IPR012349">
    <property type="entry name" value="Split_barrel_FMN-bd"/>
</dbReference>
<dbReference type="AlphaFoldDB" id="R4XBF8"/>
<dbReference type="Pfam" id="PF16242">
    <property type="entry name" value="Pyrid_ox_like"/>
    <property type="match status" value="1"/>
</dbReference>
<protein>
    <submittedName>
        <fullName evidence="2">Protein bli-3</fullName>
    </submittedName>
</protein>
<sequence>MSYTDKNASGEESLEAKITALVAFIDAHKVGMLTTQRKDGLLVARAMAVADRENTVDLIFHTHTESGKTDELENNSKVGVSFYKDSTGEWVSISGDAEVVTDRATVQKYYSPTLKAWIGDKGDGVHDGGPNDPRIGVIRVKVATVTYAVQTSTQIGKFYQIAKGVVTGTVPSINAIVELSESDIKASRK</sequence>
<dbReference type="OrthoDB" id="434253at2759"/>
<dbReference type="PANTHER" id="PTHR34818">
    <property type="entry name" value="PROTEIN BLI-3"/>
    <property type="match status" value="1"/>
</dbReference>
<name>R4XBF8_TAPDE</name>
<dbReference type="eggNOG" id="ENOG502RZBA">
    <property type="taxonomic scope" value="Eukaryota"/>
</dbReference>
<gene>
    <name evidence="2" type="ORF">TAPDE_001531</name>
</gene>
<accession>R4XBF8</accession>
<dbReference type="InterPro" id="IPR052917">
    <property type="entry name" value="Stress-Dev_Protein"/>
</dbReference>